<evidence type="ECO:0000313" key="3">
    <source>
        <dbReference type="Proteomes" id="UP000015101"/>
    </source>
</evidence>
<proteinExistence type="predicted"/>
<organism evidence="2 3">
    <name type="scientific">Helobdella robusta</name>
    <name type="common">Californian leech</name>
    <dbReference type="NCBI Taxonomy" id="6412"/>
    <lineage>
        <taxon>Eukaryota</taxon>
        <taxon>Metazoa</taxon>
        <taxon>Spiralia</taxon>
        <taxon>Lophotrochozoa</taxon>
        <taxon>Annelida</taxon>
        <taxon>Clitellata</taxon>
        <taxon>Hirudinea</taxon>
        <taxon>Rhynchobdellida</taxon>
        <taxon>Glossiphoniidae</taxon>
        <taxon>Helobdella</taxon>
    </lineage>
</organism>
<gene>
    <name evidence="2" type="primary">20206682</name>
    <name evidence="1" type="ORF">HELRODRAFT_178213</name>
</gene>
<dbReference type="EMBL" id="AMQM01006324">
    <property type="status" value="NOT_ANNOTATED_CDS"/>
    <property type="molecule type" value="Genomic_DNA"/>
</dbReference>
<name>T1FCY3_HELRO</name>
<protein>
    <submittedName>
        <fullName evidence="1 2">Uncharacterized protein</fullName>
    </submittedName>
</protein>
<reference evidence="1 3" key="2">
    <citation type="journal article" date="2013" name="Nature">
        <title>Insights into bilaterian evolution from three spiralian genomes.</title>
        <authorList>
            <person name="Simakov O."/>
            <person name="Marletaz F."/>
            <person name="Cho S.J."/>
            <person name="Edsinger-Gonzales E."/>
            <person name="Havlak P."/>
            <person name="Hellsten U."/>
            <person name="Kuo D.H."/>
            <person name="Larsson T."/>
            <person name="Lv J."/>
            <person name="Arendt D."/>
            <person name="Savage R."/>
            <person name="Osoegawa K."/>
            <person name="de Jong P."/>
            <person name="Grimwood J."/>
            <person name="Chapman J.A."/>
            <person name="Shapiro H."/>
            <person name="Aerts A."/>
            <person name="Otillar R.P."/>
            <person name="Terry A.Y."/>
            <person name="Boore J.L."/>
            <person name="Grigoriev I.V."/>
            <person name="Lindberg D.R."/>
            <person name="Seaver E.C."/>
            <person name="Weisblat D.A."/>
            <person name="Putnam N.H."/>
            <person name="Rokhsar D.S."/>
        </authorList>
    </citation>
    <scope>NUCLEOTIDE SEQUENCE</scope>
</reference>
<evidence type="ECO:0000313" key="1">
    <source>
        <dbReference type="EMBL" id="ESN97421.1"/>
    </source>
</evidence>
<dbReference type="HOGENOM" id="CLU_1327666_0_0_1"/>
<keyword evidence="3" id="KW-1185">Reference proteome</keyword>
<reference evidence="2" key="3">
    <citation type="submission" date="2015-06" db="UniProtKB">
        <authorList>
            <consortium name="EnsemblMetazoa"/>
        </authorList>
    </citation>
    <scope>IDENTIFICATION</scope>
</reference>
<dbReference type="KEGG" id="hro:HELRODRAFT_178213"/>
<sequence>MDSGSLTTGVLYTAAASLCLRLGLTIVSGYKCLCGFDVAALGHHGLSCRLGSGRQARPSAMNGYLSRLFQKANIPTIKEPAGVISNSNNRPDGYTLVPWSGVYCNNNIPNLKIAESIFIQNKNPFMNIQQQQQCQHRRYQCHSHSANISCNWNIINSDNPNNNINNTNNKINNNNSINNNNNNNSANTVDANATTHSANITCKWNTV</sequence>
<accession>T1FCY3</accession>
<dbReference type="EnsemblMetazoa" id="HelroT178213">
    <property type="protein sequence ID" value="HelroP178213"/>
    <property type="gene ID" value="HelroG178213"/>
</dbReference>
<reference evidence="3" key="1">
    <citation type="submission" date="2012-12" db="EMBL/GenBank/DDBJ databases">
        <authorList>
            <person name="Hellsten U."/>
            <person name="Grimwood J."/>
            <person name="Chapman J.A."/>
            <person name="Shapiro H."/>
            <person name="Aerts A."/>
            <person name="Otillar R.P."/>
            <person name="Terry A.Y."/>
            <person name="Boore J.L."/>
            <person name="Simakov O."/>
            <person name="Marletaz F."/>
            <person name="Cho S.-J."/>
            <person name="Edsinger-Gonzales E."/>
            <person name="Havlak P."/>
            <person name="Kuo D.-H."/>
            <person name="Larsson T."/>
            <person name="Lv J."/>
            <person name="Arendt D."/>
            <person name="Savage R."/>
            <person name="Osoegawa K."/>
            <person name="de Jong P."/>
            <person name="Lindberg D.R."/>
            <person name="Seaver E.C."/>
            <person name="Weisblat D.A."/>
            <person name="Putnam N.H."/>
            <person name="Grigoriev I.V."/>
            <person name="Rokhsar D.S."/>
        </authorList>
    </citation>
    <scope>NUCLEOTIDE SEQUENCE</scope>
</reference>
<dbReference type="CTD" id="20206682"/>
<dbReference type="RefSeq" id="XP_009024585.1">
    <property type="nucleotide sequence ID" value="XM_009026337.1"/>
</dbReference>
<dbReference type="AlphaFoldDB" id="T1FCY3"/>
<dbReference type="EMBL" id="KB097379">
    <property type="protein sequence ID" value="ESN97421.1"/>
    <property type="molecule type" value="Genomic_DNA"/>
</dbReference>
<dbReference type="OrthoDB" id="7433202at2759"/>
<dbReference type="Proteomes" id="UP000015101">
    <property type="component" value="Unassembled WGS sequence"/>
</dbReference>
<evidence type="ECO:0000313" key="2">
    <source>
        <dbReference type="EnsemblMetazoa" id="HelroP178213"/>
    </source>
</evidence>
<dbReference type="InParanoid" id="T1FCY3"/>
<dbReference type="GeneID" id="20206682"/>